<name>A0A0N4WT26_HAEPC</name>
<evidence type="ECO:0000313" key="1">
    <source>
        <dbReference type="WBParaSite" id="HPLM_0001472201-mRNA-1"/>
    </source>
</evidence>
<protein>
    <submittedName>
        <fullName evidence="1">HAUS6_N domain-containing protein</fullName>
    </submittedName>
</protein>
<organism evidence="1">
    <name type="scientific">Haemonchus placei</name>
    <name type="common">Barber's pole worm</name>
    <dbReference type="NCBI Taxonomy" id="6290"/>
    <lineage>
        <taxon>Eukaryota</taxon>
        <taxon>Metazoa</taxon>
        <taxon>Ecdysozoa</taxon>
        <taxon>Nematoda</taxon>
        <taxon>Chromadorea</taxon>
        <taxon>Rhabditida</taxon>
        <taxon>Rhabditina</taxon>
        <taxon>Rhabditomorpha</taxon>
        <taxon>Strongyloidea</taxon>
        <taxon>Trichostrongylidae</taxon>
        <taxon>Haemonchus</taxon>
    </lineage>
</organism>
<proteinExistence type="predicted"/>
<dbReference type="AlphaFoldDB" id="A0A0N4WT26"/>
<sequence>LNRTDHRAEQSFNFATVAQLVGWWTAVVRDLDRKDFHVCPDGVREPARTNCCRKLLAFFQSVLLCCFAEHLASEGAVTV</sequence>
<reference evidence="1" key="1">
    <citation type="submission" date="2017-02" db="UniProtKB">
        <authorList>
            <consortium name="WormBaseParasite"/>
        </authorList>
    </citation>
    <scope>IDENTIFICATION</scope>
</reference>
<dbReference type="WBParaSite" id="HPLM_0001472201-mRNA-1">
    <property type="protein sequence ID" value="HPLM_0001472201-mRNA-1"/>
    <property type="gene ID" value="HPLM_0001472201"/>
</dbReference>
<accession>A0A0N4WT26</accession>